<comment type="caution">
    <text evidence="2">The sequence shown here is derived from an EMBL/GenBank/DDBJ whole genome shotgun (WGS) entry which is preliminary data.</text>
</comment>
<accession>A0AAN7SWB6</accession>
<sequence length="458" mass="53389">MAKVESAPTNKRRRKNTDIVTDPAEPVETVESQSPNVKMEIDPDTTSITAEAIDHDFEQAKDFLLNPTQKRGRKPGSGAGEKRKSEGEYSTNPHAVKSRKRQVTGNPFRDEAQRARKAASQWVSRKMAKWKKGEEYAGIAVEDRPEREVEQKQKFMQQRKQEFEDRENNLLLQLLDRYQPQLAARLHCNQLEEFKRMIVQKIPDGDPRWWQDEIDQEDEHGITCVDSDKIAVRREQKYKQTGLGDEAIAIKRAKKSTVQRTLLNSRWKTWRVAMLDQFLTCWAKKHYLENVIGPMYWKIDDGNGNYRNVRLNSRWFRLADDRHKPHLYFDEDDKQILRFDWGQSNSEWLELPGPAEWWPDVTGQADDAEADRDALAYYESNGFYVAQYPSRAYRTILRVIRERQPPKGFDHCVLHEGPEIVWISQRAKKDPEPDVYDDLGEVDEDEALAGLADMRIAG</sequence>
<reference evidence="2 3" key="1">
    <citation type="submission" date="2023-08" db="EMBL/GenBank/DDBJ databases">
        <title>Black Yeasts Isolated from many extreme environments.</title>
        <authorList>
            <person name="Coleine C."/>
            <person name="Stajich J.E."/>
            <person name="Selbmann L."/>
        </authorList>
    </citation>
    <scope>NUCLEOTIDE SEQUENCE [LARGE SCALE GENOMIC DNA]</scope>
    <source>
        <strain evidence="2 3">CCFEE 5910</strain>
    </source>
</reference>
<feature type="compositionally biased region" description="Basic and acidic residues" evidence="1">
    <location>
        <begin position="52"/>
        <end position="61"/>
    </location>
</feature>
<gene>
    <name evidence="2" type="ORF">LTR05_005926</name>
</gene>
<proteinExistence type="predicted"/>
<protein>
    <submittedName>
        <fullName evidence="2">Uncharacterized protein</fullName>
    </submittedName>
</protein>
<dbReference type="Proteomes" id="UP001309876">
    <property type="component" value="Unassembled WGS sequence"/>
</dbReference>
<dbReference type="AlphaFoldDB" id="A0AAN7SWB6"/>
<evidence type="ECO:0000313" key="3">
    <source>
        <dbReference type="Proteomes" id="UP001309876"/>
    </source>
</evidence>
<feature type="region of interest" description="Disordered" evidence="1">
    <location>
        <begin position="1"/>
        <end position="112"/>
    </location>
</feature>
<evidence type="ECO:0000313" key="2">
    <source>
        <dbReference type="EMBL" id="KAK5083425.1"/>
    </source>
</evidence>
<name>A0AAN7SWB6_9EURO</name>
<evidence type="ECO:0000256" key="1">
    <source>
        <dbReference type="SAM" id="MobiDB-lite"/>
    </source>
</evidence>
<keyword evidence="3" id="KW-1185">Reference proteome</keyword>
<organism evidence="2 3">
    <name type="scientific">Lithohypha guttulata</name>
    <dbReference type="NCBI Taxonomy" id="1690604"/>
    <lineage>
        <taxon>Eukaryota</taxon>
        <taxon>Fungi</taxon>
        <taxon>Dikarya</taxon>
        <taxon>Ascomycota</taxon>
        <taxon>Pezizomycotina</taxon>
        <taxon>Eurotiomycetes</taxon>
        <taxon>Chaetothyriomycetidae</taxon>
        <taxon>Chaetothyriales</taxon>
        <taxon>Trichomeriaceae</taxon>
        <taxon>Lithohypha</taxon>
    </lineage>
</organism>
<dbReference type="EMBL" id="JAVRRJ010000006">
    <property type="protein sequence ID" value="KAK5083425.1"/>
    <property type="molecule type" value="Genomic_DNA"/>
</dbReference>